<dbReference type="Proteomes" id="UP001206925">
    <property type="component" value="Unassembled WGS sequence"/>
</dbReference>
<organism evidence="1 2">
    <name type="scientific">Ambrosia artemisiifolia</name>
    <name type="common">Common ragweed</name>
    <dbReference type="NCBI Taxonomy" id="4212"/>
    <lineage>
        <taxon>Eukaryota</taxon>
        <taxon>Viridiplantae</taxon>
        <taxon>Streptophyta</taxon>
        <taxon>Embryophyta</taxon>
        <taxon>Tracheophyta</taxon>
        <taxon>Spermatophyta</taxon>
        <taxon>Magnoliopsida</taxon>
        <taxon>eudicotyledons</taxon>
        <taxon>Gunneridae</taxon>
        <taxon>Pentapetalae</taxon>
        <taxon>asterids</taxon>
        <taxon>campanulids</taxon>
        <taxon>Asterales</taxon>
        <taxon>Asteraceae</taxon>
        <taxon>Asteroideae</taxon>
        <taxon>Heliantheae alliance</taxon>
        <taxon>Heliantheae</taxon>
        <taxon>Ambrosia</taxon>
    </lineage>
</organism>
<protein>
    <submittedName>
        <fullName evidence="1">Uncharacterized protein</fullName>
    </submittedName>
</protein>
<name>A0AAD5CPQ6_AMBAR</name>
<reference evidence="1" key="1">
    <citation type="submission" date="2022-06" db="EMBL/GenBank/DDBJ databases">
        <title>Uncovering the hologenomic basis of an extraordinary plant invasion.</title>
        <authorList>
            <person name="Bieker V.C."/>
            <person name="Martin M.D."/>
            <person name="Gilbert T."/>
            <person name="Hodgins K."/>
            <person name="Battlay P."/>
            <person name="Petersen B."/>
            <person name="Wilson J."/>
        </authorList>
    </citation>
    <scope>NUCLEOTIDE SEQUENCE</scope>
    <source>
        <strain evidence="1">AA19_3_7</strain>
        <tissue evidence="1">Leaf</tissue>
    </source>
</reference>
<evidence type="ECO:0000313" key="2">
    <source>
        <dbReference type="Proteomes" id="UP001206925"/>
    </source>
</evidence>
<dbReference type="AlphaFoldDB" id="A0AAD5CPQ6"/>
<sequence>MQTKRLAFIPPLRFRLPKENIYNSEPPFMVIFRKSPFCLNELFCSLVTMRLFAPSSLNCKST</sequence>
<accession>A0AAD5CPQ6</accession>
<evidence type="ECO:0000313" key="1">
    <source>
        <dbReference type="EMBL" id="KAI7745906.1"/>
    </source>
</evidence>
<comment type="caution">
    <text evidence="1">The sequence shown here is derived from an EMBL/GenBank/DDBJ whole genome shotgun (WGS) entry which is preliminary data.</text>
</comment>
<proteinExistence type="predicted"/>
<keyword evidence="2" id="KW-1185">Reference proteome</keyword>
<gene>
    <name evidence="1" type="ORF">M8C21_005534</name>
</gene>
<dbReference type="EMBL" id="JAMZMK010007092">
    <property type="protein sequence ID" value="KAI7745906.1"/>
    <property type="molecule type" value="Genomic_DNA"/>
</dbReference>